<dbReference type="InterPro" id="IPR011990">
    <property type="entry name" value="TPR-like_helical_dom_sf"/>
</dbReference>
<dbReference type="PANTHER" id="PTHR11102:SF147">
    <property type="entry name" value="SEL1L ADAPTOR SUBUNIT OF ERAD E3 UBIQUITIN LIGASE"/>
    <property type="match status" value="1"/>
</dbReference>
<evidence type="ECO:0000256" key="1">
    <source>
        <dbReference type="ARBA" id="ARBA00038101"/>
    </source>
</evidence>
<keyword evidence="3" id="KW-0472">Membrane</keyword>
<evidence type="ECO:0000313" key="6">
    <source>
        <dbReference type="Proteomes" id="UP001140094"/>
    </source>
</evidence>
<protein>
    <submittedName>
        <fullName evidence="5">ERAD-associated protein</fullName>
    </submittedName>
</protein>
<dbReference type="Gene3D" id="1.25.40.10">
    <property type="entry name" value="Tetratricopeptide repeat domain"/>
    <property type="match status" value="3"/>
</dbReference>
<sequence>MRYMSGLLALALVCKVAEATTAGRGTGVQGVAMPLEQAILDVHGGNTPVGERDIDLLSPVNKKDRETFDKAMNILQKYQHSVARRRGARKYYGTQLRTYRDITAAFPASVQKYVRDVVWLATSAVDFIRGTKSQRRASQNGAWPKIVQQSIEDIQELASRDYEDAVFVLAEMGMYGKYGAEVNLELAFEHYRRLADTSGNATAQYMLGFFYTTGLRGADQQNGLGLLYTTLAAVQGYLPAEAALAFKHLSGIGVPISCEKSLGYYQSVARKAIRYYRSGPLLGRHMPDYRVRLSDENGGAYGVRTGPYSLHKVVDRKSFDELLAYHQQNAHKGDLKACMTLLDLFYHGHRFAPRSFTQALKYLQQILGQLFTKQGELQKGLSQSEVNTAAQAAGMYGVMHLRGESVPVDLVTALKWLNIGAKMGHGISLNALGLMYQNGIGVPVNKDRAIELFKMAADKRNQGGQVNFALAIIDAMPEVAHENLRKAAENGHILAHFHLAELFSGMASTEIQCRMAVASYKFVAEHGDWLHSPIPSAAAAYQRGDLEAAALDYMQAAEMGYSVGQLNAAVLLETLSKKAPAASERYVEDGGAINFTAANGTQSPWSLFKSRDEHVRQTLAYWTRAANQNMPDARVKQGDHYFYGWGVEPSAERAAAAYTLAAEVDSNGLAMWNLGWMYENGVGVKRDFYLAKRWYDKSIEVNEGGRLANHISLARLCIKYLWAWASGKDVGKSPLFFAPRPVSEEEEKEEEEARAAEAHAGAEAQAADGGAGNEQAAQFQPLGHYEGENHAHKGWEHEPGMAEPEDLGLDDDPGAEDDEDTLSGNLFFILLFLAAAWMFIPLWQR</sequence>
<dbReference type="Pfam" id="PF08238">
    <property type="entry name" value="Sel1"/>
    <property type="match status" value="9"/>
</dbReference>
<feature type="region of interest" description="Disordered" evidence="2">
    <location>
        <begin position="741"/>
        <end position="818"/>
    </location>
</feature>
<reference evidence="5" key="1">
    <citation type="submission" date="2022-07" db="EMBL/GenBank/DDBJ databases">
        <title>Phylogenomic reconstructions and comparative analyses of Kickxellomycotina fungi.</title>
        <authorList>
            <person name="Reynolds N.K."/>
            <person name="Stajich J.E."/>
            <person name="Barry K."/>
            <person name="Grigoriev I.V."/>
            <person name="Crous P."/>
            <person name="Smith M.E."/>
        </authorList>
    </citation>
    <scope>NUCLEOTIDE SEQUENCE</scope>
    <source>
        <strain evidence="5">NRRL 1565</strain>
    </source>
</reference>
<accession>A0A9W8HZD0</accession>
<dbReference type="GO" id="GO:0005789">
    <property type="term" value="C:endoplasmic reticulum membrane"/>
    <property type="evidence" value="ECO:0007669"/>
    <property type="project" value="TreeGrafter"/>
</dbReference>
<feature type="chain" id="PRO_5040860139" evidence="4">
    <location>
        <begin position="20"/>
        <end position="845"/>
    </location>
</feature>
<evidence type="ECO:0000256" key="3">
    <source>
        <dbReference type="SAM" id="Phobius"/>
    </source>
</evidence>
<dbReference type="Proteomes" id="UP001140094">
    <property type="component" value="Unassembled WGS sequence"/>
</dbReference>
<feature type="compositionally biased region" description="Acidic residues" evidence="2">
    <location>
        <begin position="803"/>
        <end position="818"/>
    </location>
</feature>
<keyword evidence="3" id="KW-1133">Transmembrane helix</keyword>
<dbReference type="AlphaFoldDB" id="A0A9W8HZD0"/>
<feature type="compositionally biased region" description="Low complexity" evidence="2">
    <location>
        <begin position="758"/>
        <end position="778"/>
    </location>
</feature>
<feature type="signal peptide" evidence="4">
    <location>
        <begin position="1"/>
        <end position="19"/>
    </location>
</feature>
<dbReference type="GO" id="GO:0036503">
    <property type="term" value="P:ERAD pathway"/>
    <property type="evidence" value="ECO:0007669"/>
    <property type="project" value="TreeGrafter"/>
</dbReference>
<dbReference type="InterPro" id="IPR006597">
    <property type="entry name" value="Sel1-like"/>
</dbReference>
<gene>
    <name evidence="5" type="primary">HRD3</name>
    <name evidence="5" type="ORF">H4R20_003543</name>
</gene>
<feature type="transmembrane region" description="Helical" evidence="3">
    <location>
        <begin position="826"/>
        <end position="843"/>
    </location>
</feature>
<evidence type="ECO:0000256" key="2">
    <source>
        <dbReference type="SAM" id="MobiDB-lite"/>
    </source>
</evidence>
<evidence type="ECO:0000256" key="4">
    <source>
        <dbReference type="SAM" id="SignalP"/>
    </source>
</evidence>
<dbReference type="OrthoDB" id="27934at2759"/>
<keyword evidence="4" id="KW-0732">Signal</keyword>
<dbReference type="PANTHER" id="PTHR11102">
    <property type="entry name" value="SEL-1-LIKE PROTEIN"/>
    <property type="match status" value="1"/>
</dbReference>
<feature type="compositionally biased region" description="Basic and acidic residues" evidence="2">
    <location>
        <begin position="785"/>
        <end position="800"/>
    </location>
</feature>
<organism evidence="5 6">
    <name type="scientific">Coemansia guatemalensis</name>
    <dbReference type="NCBI Taxonomy" id="2761395"/>
    <lineage>
        <taxon>Eukaryota</taxon>
        <taxon>Fungi</taxon>
        <taxon>Fungi incertae sedis</taxon>
        <taxon>Zoopagomycota</taxon>
        <taxon>Kickxellomycotina</taxon>
        <taxon>Kickxellomycetes</taxon>
        <taxon>Kickxellales</taxon>
        <taxon>Kickxellaceae</taxon>
        <taxon>Coemansia</taxon>
    </lineage>
</organism>
<dbReference type="EMBL" id="JANBUO010000759">
    <property type="protein sequence ID" value="KAJ2801777.1"/>
    <property type="molecule type" value="Genomic_DNA"/>
</dbReference>
<comment type="similarity">
    <text evidence="1">Belongs to the sel-1 family.</text>
</comment>
<evidence type="ECO:0000313" key="5">
    <source>
        <dbReference type="EMBL" id="KAJ2801777.1"/>
    </source>
</evidence>
<keyword evidence="6" id="KW-1185">Reference proteome</keyword>
<comment type="caution">
    <text evidence="5">The sequence shown here is derived from an EMBL/GenBank/DDBJ whole genome shotgun (WGS) entry which is preliminary data.</text>
</comment>
<name>A0A9W8HZD0_9FUNG</name>
<dbReference type="SUPFAM" id="SSF81901">
    <property type="entry name" value="HCP-like"/>
    <property type="match status" value="3"/>
</dbReference>
<proteinExistence type="inferred from homology"/>
<keyword evidence="3" id="KW-0812">Transmembrane</keyword>
<dbReference type="SMART" id="SM00671">
    <property type="entry name" value="SEL1"/>
    <property type="match status" value="9"/>
</dbReference>
<dbReference type="InterPro" id="IPR050767">
    <property type="entry name" value="Sel1_AlgK"/>
</dbReference>